<protein>
    <submittedName>
        <fullName evidence="1">BrnA antitoxin family protein</fullName>
    </submittedName>
</protein>
<dbReference type="AlphaFoldDB" id="A0A939GW67"/>
<name>A0A939GW67_9BURK</name>
<evidence type="ECO:0000313" key="2">
    <source>
        <dbReference type="Proteomes" id="UP000664731"/>
    </source>
</evidence>
<organism evidence="1 2">
    <name type="scientific">Comamonas denitrificans</name>
    <dbReference type="NCBI Taxonomy" id="117506"/>
    <lineage>
        <taxon>Bacteria</taxon>
        <taxon>Pseudomonadati</taxon>
        <taxon>Pseudomonadota</taxon>
        <taxon>Betaproteobacteria</taxon>
        <taxon>Burkholderiales</taxon>
        <taxon>Comamonadaceae</taxon>
        <taxon>Comamonas</taxon>
    </lineage>
</organism>
<dbReference type="RefSeq" id="WP_207573989.1">
    <property type="nucleotide sequence ID" value="NZ_JAFNME010000002.1"/>
</dbReference>
<accession>A0A939GW67</accession>
<proteinExistence type="predicted"/>
<dbReference type="InterPro" id="IPR025528">
    <property type="entry name" value="BrnA_antitoxin"/>
</dbReference>
<sequence length="95" mass="10314">MPKTKDAEMQEFEAALLRSVDQALRGEYAAVHTPPQIAARKRGRPAGTVKTGAKVSTTIRFDPDLLAALKATGAGWQTRVNEVLREAVRRGKLTA</sequence>
<dbReference type="EMBL" id="JAFNME010000002">
    <property type="protein sequence ID" value="MBO1248436.1"/>
    <property type="molecule type" value="Genomic_DNA"/>
</dbReference>
<dbReference type="Proteomes" id="UP000664731">
    <property type="component" value="Unassembled WGS sequence"/>
</dbReference>
<keyword evidence="2" id="KW-1185">Reference proteome</keyword>
<evidence type="ECO:0000313" key="1">
    <source>
        <dbReference type="EMBL" id="MBO1248436.1"/>
    </source>
</evidence>
<reference evidence="1" key="1">
    <citation type="submission" date="2021-03" db="EMBL/GenBank/DDBJ databases">
        <title>Comamonas denitrificans.</title>
        <authorList>
            <person name="Finster K."/>
        </authorList>
    </citation>
    <scope>NUCLEOTIDE SEQUENCE</scope>
    <source>
        <strain evidence="1">MM2021_4</strain>
    </source>
</reference>
<dbReference type="Pfam" id="PF14384">
    <property type="entry name" value="BrnA_antitoxin"/>
    <property type="match status" value="1"/>
</dbReference>
<gene>
    <name evidence="1" type="ORF">J1777_01105</name>
</gene>
<comment type="caution">
    <text evidence="1">The sequence shown here is derived from an EMBL/GenBank/DDBJ whole genome shotgun (WGS) entry which is preliminary data.</text>
</comment>